<dbReference type="InterPro" id="IPR002487">
    <property type="entry name" value="TF_Kbox"/>
</dbReference>
<accession>A0A2Z6N8E1</accession>
<dbReference type="GO" id="GO:0005634">
    <property type="term" value="C:nucleus"/>
    <property type="evidence" value="ECO:0007669"/>
    <property type="project" value="InterPro"/>
</dbReference>
<keyword evidence="4" id="KW-1185">Reference proteome</keyword>
<evidence type="ECO:0000313" key="4">
    <source>
        <dbReference type="Proteomes" id="UP000242715"/>
    </source>
</evidence>
<feature type="domain" description="K-box" evidence="2">
    <location>
        <begin position="1"/>
        <end position="84"/>
    </location>
</feature>
<gene>
    <name evidence="3" type="ORF">TSUD_160040</name>
</gene>
<sequence length="155" mass="17681">MSKLKAKYESLQKSQRQLLGEDLGPLNIKELQNLEKQLEGALAQARQRKTQIMIEQMEELRKKELHLGEINKQIRFKLESDGFNLKAYESMWNSTNSTTVAGGGNFPFQPSETNPMDCQAEPFLQIGYQNYVQAEQSSAPKNIVGETSFIHGWML</sequence>
<dbReference type="OrthoDB" id="1898716at2759"/>
<proteinExistence type="predicted"/>
<dbReference type="Pfam" id="PF01486">
    <property type="entry name" value="K-box"/>
    <property type="match status" value="1"/>
</dbReference>
<evidence type="ECO:0000259" key="2">
    <source>
        <dbReference type="PROSITE" id="PS51297"/>
    </source>
</evidence>
<dbReference type="EMBL" id="DF973363">
    <property type="protein sequence ID" value="GAU27909.1"/>
    <property type="molecule type" value="Genomic_DNA"/>
</dbReference>
<reference evidence="4" key="1">
    <citation type="journal article" date="2017" name="Front. Plant Sci.">
        <title>Climate Clever Clovers: New Paradigm to Reduce the Environmental Footprint of Ruminants by Breeding Low Methanogenic Forages Utilizing Haplotype Variation.</title>
        <authorList>
            <person name="Kaur P."/>
            <person name="Appels R."/>
            <person name="Bayer P.E."/>
            <person name="Keeble-Gagnere G."/>
            <person name="Wang J."/>
            <person name="Hirakawa H."/>
            <person name="Shirasawa K."/>
            <person name="Vercoe P."/>
            <person name="Stefanova K."/>
            <person name="Durmic Z."/>
            <person name="Nichols P."/>
            <person name="Revell C."/>
            <person name="Isobe S.N."/>
            <person name="Edwards D."/>
            <person name="Erskine W."/>
        </authorList>
    </citation>
    <scope>NUCLEOTIDE SEQUENCE [LARGE SCALE GENOMIC DNA]</scope>
    <source>
        <strain evidence="4">cv. Daliak</strain>
    </source>
</reference>
<evidence type="ECO:0000256" key="1">
    <source>
        <dbReference type="SAM" id="Coils"/>
    </source>
</evidence>
<dbReference type="Proteomes" id="UP000242715">
    <property type="component" value="Unassembled WGS sequence"/>
</dbReference>
<dbReference type="AlphaFoldDB" id="A0A2Z6N8E1"/>
<organism evidence="3 4">
    <name type="scientific">Trifolium subterraneum</name>
    <name type="common">Subterranean clover</name>
    <dbReference type="NCBI Taxonomy" id="3900"/>
    <lineage>
        <taxon>Eukaryota</taxon>
        <taxon>Viridiplantae</taxon>
        <taxon>Streptophyta</taxon>
        <taxon>Embryophyta</taxon>
        <taxon>Tracheophyta</taxon>
        <taxon>Spermatophyta</taxon>
        <taxon>Magnoliopsida</taxon>
        <taxon>eudicotyledons</taxon>
        <taxon>Gunneridae</taxon>
        <taxon>Pentapetalae</taxon>
        <taxon>rosids</taxon>
        <taxon>fabids</taxon>
        <taxon>Fabales</taxon>
        <taxon>Fabaceae</taxon>
        <taxon>Papilionoideae</taxon>
        <taxon>50 kb inversion clade</taxon>
        <taxon>NPAAA clade</taxon>
        <taxon>Hologalegina</taxon>
        <taxon>IRL clade</taxon>
        <taxon>Trifolieae</taxon>
        <taxon>Trifolium</taxon>
    </lineage>
</organism>
<evidence type="ECO:0000313" key="3">
    <source>
        <dbReference type="EMBL" id="GAU27909.1"/>
    </source>
</evidence>
<feature type="coiled-coil region" evidence="1">
    <location>
        <begin position="1"/>
        <end position="51"/>
    </location>
</feature>
<dbReference type="PROSITE" id="PS51297">
    <property type="entry name" value="K_BOX"/>
    <property type="match status" value="1"/>
</dbReference>
<dbReference type="GO" id="GO:0003700">
    <property type="term" value="F:DNA-binding transcription factor activity"/>
    <property type="evidence" value="ECO:0007669"/>
    <property type="project" value="InterPro"/>
</dbReference>
<name>A0A2Z6N8E1_TRISU</name>
<protein>
    <recommendedName>
        <fullName evidence="2">K-box domain-containing protein</fullName>
    </recommendedName>
</protein>
<keyword evidence="1" id="KW-0175">Coiled coil</keyword>